<dbReference type="EMBL" id="KZ084121">
    <property type="protein sequence ID" value="OSD00083.1"/>
    <property type="molecule type" value="Genomic_DNA"/>
</dbReference>
<evidence type="ECO:0000313" key="3">
    <source>
        <dbReference type="Proteomes" id="UP000193067"/>
    </source>
</evidence>
<evidence type="ECO:0000256" key="1">
    <source>
        <dbReference type="SAM" id="MobiDB-lite"/>
    </source>
</evidence>
<feature type="compositionally biased region" description="Low complexity" evidence="1">
    <location>
        <begin position="1"/>
        <end position="18"/>
    </location>
</feature>
<protein>
    <submittedName>
        <fullName evidence="2">Uncharacterized protein</fullName>
    </submittedName>
</protein>
<gene>
    <name evidence="2" type="ORF">PYCCODRAFT_713600</name>
</gene>
<proteinExistence type="predicted"/>
<evidence type="ECO:0000313" key="2">
    <source>
        <dbReference type="EMBL" id="OSD00083.1"/>
    </source>
</evidence>
<organism evidence="2 3">
    <name type="scientific">Trametes coccinea (strain BRFM310)</name>
    <name type="common">Pycnoporus coccineus</name>
    <dbReference type="NCBI Taxonomy" id="1353009"/>
    <lineage>
        <taxon>Eukaryota</taxon>
        <taxon>Fungi</taxon>
        <taxon>Dikarya</taxon>
        <taxon>Basidiomycota</taxon>
        <taxon>Agaricomycotina</taxon>
        <taxon>Agaricomycetes</taxon>
        <taxon>Polyporales</taxon>
        <taxon>Polyporaceae</taxon>
        <taxon>Trametes</taxon>
    </lineage>
</organism>
<keyword evidence="3" id="KW-1185">Reference proteome</keyword>
<sequence>MQPAKSSRPLPAAAGSASPPLPPARPGNVFPPGPRRPSAFPSPRHPSPRHRSSSDHRHAHPQGPQTQPFKPSPLRSSLVASAEDAPSPGLRAPPPMLERPLGGTALQLGRELRQKLFPSTTNWIRRLLPCAIPIVKT</sequence>
<feature type="compositionally biased region" description="Polar residues" evidence="1">
    <location>
        <begin position="63"/>
        <end position="79"/>
    </location>
</feature>
<feature type="compositionally biased region" description="Pro residues" evidence="1">
    <location>
        <begin position="19"/>
        <end position="35"/>
    </location>
</feature>
<feature type="region of interest" description="Disordered" evidence="1">
    <location>
        <begin position="1"/>
        <end position="104"/>
    </location>
</feature>
<dbReference type="AlphaFoldDB" id="A0A1Y2IHT1"/>
<dbReference type="Proteomes" id="UP000193067">
    <property type="component" value="Unassembled WGS sequence"/>
</dbReference>
<name>A0A1Y2IHT1_TRAC3</name>
<accession>A0A1Y2IHT1</accession>
<reference evidence="2 3" key="1">
    <citation type="journal article" date="2015" name="Biotechnol. Biofuels">
        <title>Enhanced degradation of softwood versus hardwood by the white-rot fungus Pycnoporus coccineus.</title>
        <authorList>
            <person name="Couturier M."/>
            <person name="Navarro D."/>
            <person name="Chevret D."/>
            <person name="Henrissat B."/>
            <person name="Piumi F."/>
            <person name="Ruiz-Duenas F.J."/>
            <person name="Martinez A.T."/>
            <person name="Grigoriev I.V."/>
            <person name="Riley R."/>
            <person name="Lipzen A."/>
            <person name="Berrin J.G."/>
            <person name="Master E.R."/>
            <person name="Rosso M.N."/>
        </authorList>
    </citation>
    <scope>NUCLEOTIDE SEQUENCE [LARGE SCALE GENOMIC DNA]</scope>
    <source>
        <strain evidence="2 3">BRFM310</strain>
    </source>
</reference>